<reference evidence="7" key="2">
    <citation type="submission" date="2021-08" db="EMBL/GenBank/DDBJ databases">
        <authorList>
            <person name="Tani A."/>
            <person name="Ola A."/>
            <person name="Ogura Y."/>
            <person name="Katsura K."/>
            <person name="Hayashi T."/>
        </authorList>
    </citation>
    <scope>NUCLEOTIDE SEQUENCE</scope>
    <source>
        <strain evidence="7">LMG 23639</strain>
    </source>
</reference>
<dbReference type="PIRSF" id="PIRSF005859">
    <property type="entry name" value="PBR"/>
    <property type="match status" value="1"/>
</dbReference>
<evidence type="ECO:0000256" key="6">
    <source>
        <dbReference type="SAM" id="Phobius"/>
    </source>
</evidence>
<dbReference type="RefSeq" id="WP_238273703.1">
    <property type="nucleotide sequence ID" value="NZ_BPQR01000004.1"/>
</dbReference>
<evidence type="ECO:0000256" key="4">
    <source>
        <dbReference type="ARBA" id="ARBA00022989"/>
    </source>
</evidence>
<comment type="similarity">
    <text evidence="2">Belongs to the TspO/BZRP family.</text>
</comment>
<feature type="transmembrane region" description="Helical" evidence="6">
    <location>
        <begin position="111"/>
        <end position="129"/>
    </location>
</feature>
<sequence>MSPTLDLTGNGWGPVLVASGVAILVALAGGILTDTGAWYRSLRRPSWKPPDWAFGPVWTVIFALTATSAVLAWNADAEWGSRAALLAAYAINAVLNVAWSGLFFTLRRPDWALVELVLLWLSIVGLILVTTPLSVTAALLLVPYLAWVGTAGFLNRAIVRLNGPFRSA</sequence>
<dbReference type="CDD" id="cd15904">
    <property type="entry name" value="TSPO_MBR"/>
    <property type="match status" value="1"/>
</dbReference>
<gene>
    <name evidence="7" type="primary">crtK-2_1</name>
    <name evidence="7" type="ORF">AOPFMNJM_0270</name>
</gene>
<proteinExistence type="inferred from homology"/>
<evidence type="ECO:0000313" key="8">
    <source>
        <dbReference type="Proteomes" id="UP001055102"/>
    </source>
</evidence>
<comment type="caution">
    <text evidence="7">The sequence shown here is derived from an EMBL/GenBank/DDBJ whole genome shotgun (WGS) entry which is preliminary data.</text>
</comment>
<dbReference type="PANTHER" id="PTHR10057">
    <property type="entry name" value="PERIPHERAL-TYPE BENZODIAZEPINE RECEPTOR"/>
    <property type="match status" value="1"/>
</dbReference>
<dbReference type="Pfam" id="PF03073">
    <property type="entry name" value="TspO_MBR"/>
    <property type="match status" value="1"/>
</dbReference>
<evidence type="ECO:0000256" key="3">
    <source>
        <dbReference type="ARBA" id="ARBA00022692"/>
    </source>
</evidence>
<feature type="transmembrane region" description="Helical" evidence="6">
    <location>
        <begin position="12"/>
        <end position="32"/>
    </location>
</feature>
<keyword evidence="8" id="KW-1185">Reference proteome</keyword>
<evidence type="ECO:0000313" key="7">
    <source>
        <dbReference type="EMBL" id="GJE04977.1"/>
    </source>
</evidence>
<organism evidence="7 8">
    <name type="scientific">Methylobacterium jeotgali</name>
    <dbReference type="NCBI Taxonomy" id="381630"/>
    <lineage>
        <taxon>Bacteria</taxon>
        <taxon>Pseudomonadati</taxon>
        <taxon>Pseudomonadota</taxon>
        <taxon>Alphaproteobacteria</taxon>
        <taxon>Hyphomicrobiales</taxon>
        <taxon>Methylobacteriaceae</taxon>
        <taxon>Methylobacterium</taxon>
    </lineage>
</organism>
<dbReference type="Proteomes" id="UP001055102">
    <property type="component" value="Unassembled WGS sequence"/>
</dbReference>
<protein>
    <submittedName>
        <fullName evidence="7">Tryptophan-rich protein TspO</fullName>
    </submittedName>
</protein>
<dbReference type="InterPro" id="IPR038330">
    <property type="entry name" value="TspO/MBR-related_sf"/>
</dbReference>
<keyword evidence="3 6" id="KW-0812">Transmembrane</keyword>
<comment type="subcellular location">
    <subcellularLocation>
        <location evidence="1">Membrane</location>
        <topology evidence="1">Multi-pass membrane protein</topology>
    </subcellularLocation>
</comment>
<keyword evidence="4 6" id="KW-1133">Transmembrane helix</keyword>
<dbReference type="Gene3D" id="1.20.1260.100">
    <property type="entry name" value="TspO/MBR protein"/>
    <property type="match status" value="1"/>
</dbReference>
<evidence type="ECO:0000256" key="2">
    <source>
        <dbReference type="ARBA" id="ARBA00007524"/>
    </source>
</evidence>
<name>A0ABQ4SPH2_9HYPH</name>
<feature type="transmembrane region" description="Helical" evidence="6">
    <location>
        <begin position="52"/>
        <end position="73"/>
    </location>
</feature>
<dbReference type="EMBL" id="BPQR01000004">
    <property type="protein sequence ID" value="GJE04977.1"/>
    <property type="molecule type" value="Genomic_DNA"/>
</dbReference>
<dbReference type="PANTHER" id="PTHR10057:SF0">
    <property type="entry name" value="TRANSLOCATOR PROTEIN"/>
    <property type="match status" value="1"/>
</dbReference>
<reference evidence="7" key="1">
    <citation type="journal article" date="2021" name="Front. Microbiol.">
        <title>Comprehensive Comparative Genomics and Phenotyping of Methylobacterium Species.</title>
        <authorList>
            <person name="Alessa O."/>
            <person name="Ogura Y."/>
            <person name="Fujitani Y."/>
            <person name="Takami H."/>
            <person name="Hayashi T."/>
            <person name="Sahin N."/>
            <person name="Tani A."/>
        </authorList>
    </citation>
    <scope>NUCLEOTIDE SEQUENCE</scope>
    <source>
        <strain evidence="7">LMG 23639</strain>
    </source>
</reference>
<feature type="transmembrane region" description="Helical" evidence="6">
    <location>
        <begin position="79"/>
        <end position="99"/>
    </location>
</feature>
<accession>A0ABQ4SPH2</accession>
<evidence type="ECO:0000256" key="1">
    <source>
        <dbReference type="ARBA" id="ARBA00004141"/>
    </source>
</evidence>
<dbReference type="InterPro" id="IPR004307">
    <property type="entry name" value="TspO_MBR"/>
</dbReference>
<keyword evidence="5 6" id="KW-0472">Membrane</keyword>
<feature type="transmembrane region" description="Helical" evidence="6">
    <location>
        <begin position="135"/>
        <end position="154"/>
    </location>
</feature>
<evidence type="ECO:0000256" key="5">
    <source>
        <dbReference type="ARBA" id="ARBA00023136"/>
    </source>
</evidence>